<comment type="caution">
    <text evidence="11">The sequence shown here is derived from an EMBL/GenBank/DDBJ whole genome shotgun (WGS) entry which is preliminary data.</text>
</comment>
<keyword evidence="12" id="KW-1185">Reference proteome</keyword>
<dbReference type="InterPro" id="IPR008754">
    <property type="entry name" value="Peptidase_M43"/>
</dbReference>
<reference evidence="11 12" key="1">
    <citation type="submission" date="2015-06" db="EMBL/GenBank/DDBJ databases">
        <title>Survival trade-offs in plant roots during colonization by closely related pathogenic and mutualistic fungi.</title>
        <authorList>
            <person name="Hacquard S."/>
            <person name="Kracher B."/>
            <person name="Hiruma K."/>
            <person name="Weinman A."/>
            <person name="Muench P."/>
            <person name="Garrido Oter R."/>
            <person name="Ver Loren van Themaat E."/>
            <person name="Dallerey J.-F."/>
            <person name="Damm U."/>
            <person name="Henrissat B."/>
            <person name="Lespinet O."/>
            <person name="Thon M."/>
            <person name="Kemen E."/>
            <person name="McHardy A.C."/>
            <person name="Schulze-Lefert P."/>
            <person name="O'Connell R.J."/>
        </authorList>
    </citation>
    <scope>NUCLEOTIDE SEQUENCE [LARGE SCALE GENOMIC DNA]</scope>
    <source>
        <strain evidence="11 12">MAFF 238704</strain>
    </source>
</reference>
<dbReference type="AlphaFoldDB" id="A0A166UQ98"/>
<dbReference type="GO" id="GO:0008237">
    <property type="term" value="F:metallopeptidase activity"/>
    <property type="evidence" value="ECO:0007669"/>
    <property type="project" value="UniProtKB-KW"/>
</dbReference>
<evidence type="ECO:0000256" key="4">
    <source>
        <dbReference type="ARBA" id="ARBA00022723"/>
    </source>
</evidence>
<dbReference type="Pfam" id="PF05572">
    <property type="entry name" value="Peptidase_M43"/>
    <property type="match status" value="1"/>
</dbReference>
<evidence type="ECO:0000259" key="10">
    <source>
        <dbReference type="Pfam" id="PF05572"/>
    </source>
</evidence>
<dbReference type="PANTHER" id="PTHR47466">
    <property type="match status" value="1"/>
</dbReference>
<name>A0A166UQ98_COLIC</name>
<feature type="domain" description="Peptidase M43 pregnancy-associated plasma-A" evidence="10">
    <location>
        <begin position="292"/>
        <end position="378"/>
    </location>
</feature>
<dbReference type="GO" id="GO:0006508">
    <property type="term" value="P:proteolysis"/>
    <property type="evidence" value="ECO:0007669"/>
    <property type="project" value="UniProtKB-KW"/>
</dbReference>
<keyword evidence="6" id="KW-0378">Hydrolase</keyword>
<comment type="function">
    <text evidence="1">Secreted metalloproteinase that allows assimilation of proteinaceous substrates.</text>
</comment>
<dbReference type="Proteomes" id="UP000076584">
    <property type="component" value="Unassembled WGS sequence"/>
</dbReference>
<evidence type="ECO:0000256" key="9">
    <source>
        <dbReference type="ARBA" id="ARBA00023157"/>
    </source>
</evidence>
<dbReference type="SUPFAM" id="SSF55486">
    <property type="entry name" value="Metalloproteases ('zincins'), catalytic domain"/>
    <property type="match status" value="1"/>
</dbReference>
<evidence type="ECO:0000313" key="11">
    <source>
        <dbReference type="EMBL" id="KZL73669.1"/>
    </source>
</evidence>
<sequence length="387" mass="42719">MTQVDYEIARRSTAHWVATRHDVVLPRIMTAWQGPVAFLGRTWPAEFLAGWSIMSSIATGTFPFQHHSLTPRALPRRQSSRSSCALVNVNVDTMRFISLLANAAAVLAVASLAAAQEKCGNEEPGPEAYLAAVGLRAAQRAEGLSASFLNKRADGLLITTYLHVVEDEAHRGFVTDKMIDDQMRVLNETFAPHNIQFVVKNLTHTVNDAWTRQARIKEKAEALRQGAYDELNIYFETGLMTNPNSATGICSFPVEDPWNTGINGTSWYTYDGCHVSVGTMPGGPGVPWDPKDNLGKTATHEVGHWFGLFHVFDGFDCDGEGDMIDDTPATKVATVGCPGSQDSCPDHPGLDPIHNYMDYTKHACLSEFTPLQEERMYRSFNTLRLGR</sequence>
<comment type="similarity">
    <text evidence="2">Belongs to the peptidase M43B family.</text>
</comment>
<evidence type="ECO:0000256" key="2">
    <source>
        <dbReference type="ARBA" id="ARBA00008721"/>
    </source>
</evidence>
<keyword evidence="4" id="KW-0479">Metal-binding</keyword>
<keyword evidence="9" id="KW-1015">Disulfide bond</keyword>
<keyword evidence="8 11" id="KW-0482">Metalloprotease</keyword>
<accession>A0A166UQ98</accession>
<proteinExistence type="inferred from homology"/>
<dbReference type="STRING" id="1573173.A0A166UQ98"/>
<keyword evidence="5" id="KW-0732">Signal</keyword>
<dbReference type="InterPro" id="IPR024079">
    <property type="entry name" value="MetalloPept_cat_dom_sf"/>
</dbReference>
<evidence type="ECO:0000256" key="3">
    <source>
        <dbReference type="ARBA" id="ARBA00022670"/>
    </source>
</evidence>
<protein>
    <submittedName>
        <fullName evidence="11">Metalloprotease 1</fullName>
    </submittedName>
</protein>
<evidence type="ECO:0000256" key="7">
    <source>
        <dbReference type="ARBA" id="ARBA00022833"/>
    </source>
</evidence>
<dbReference type="Gene3D" id="3.40.390.10">
    <property type="entry name" value="Collagenase (Catalytic Domain)"/>
    <property type="match status" value="1"/>
</dbReference>
<dbReference type="EMBL" id="LFIW01002341">
    <property type="protein sequence ID" value="KZL73669.1"/>
    <property type="molecule type" value="Genomic_DNA"/>
</dbReference>
<keyword evidence="3 11" id="KW-0645">Protease</keyword>
<dbReference type="GO" id="GO:0046872">
    <property type="term" value="F:metal ion binding"/>
    <property type="evidence" value="ECO:0007669"/>
    <property type="project" value="UniProtKB-KW"/>
</dbReference>
<gene>
    <name evidence="11" type="ORF">CI238_09805</name>
</gene>
<evidence type="ECO:0000256" key="1">
    <source>
        <dbReference type="ARBA" id="ARBA00003174"/>
    </source>
</evidence>
<evidence type="ECO:0000256" key="5">
    <source>
        <dbReference type="ARBA" id="ARBA00022729"/>
    </source>
</evidence>
<evidence type="ECO:0000256" key="6">
    <source>
        <dbReference type="ARBA" id="ARBA00022801"/>
    </source>
</evidence>
<evidence type="ECO:0000256" key="8">
    <source>
        <dbReference type="ARBA" id="ARBA00023049"/>
    </source>
</evidence>
<dbReference type="CDD" id="cd04275">
    <property type="entry name" value="ZnMc_pappalysin_like"/>
    <property type="match status" value="1"/>
</dbReference>
<evidence type="ECO:0000313" key="12">
    <source>
        <dbReference type="Proteomes" id="UP000076584"/>
    </source>
</evidence>
<organism evidence="11 12">
    <name type="scientific">Colletotrichum incanum</name>
    <name type="common">Soybean anthracnose fungus</name>
    <dbReference type="NCBI Taxonomy" id="1573173"/>
    <lineage>
        <taxon>Eukaryota</taxon>
        <taxon>Fungi</taxon>
        <taxon>Dikarya</taxon>
        <taxon>Ascomycota</taxon>
        <taxon>Pezizomycotina</taxon>
        <taxon>Sordariomycetes</taxon>
        <taxon>Hypocreomycetidae</taxon>
        <taxon>Glomerellales</taxon>
        <taxon>Glomerellaceae</taxon>
        <taxon>Colletotrichum</taxon>
        <taxon>Colletotrichum spaethianum species complex</taxon>
    </lineage>
</organism>
<dbReference type="PANTHER" id="PTHR47466:SF1">
    <property type="entry name" value="METALLOPROTEASE MEP1 (AFU_ORTHOLOGUE AFUA_1G07730)-RELATED"/>
    <property type="match status" value="1"/>
</dbReference>
<keyword evidence="7" id="KW-0862">Zinc</keyword>